<gene>
    <name evidence="1" type="ORF">HUJ06_001507</name>
</gene>
<evidence type="ECO:0000313" key="2">
    <source>
        <dbReference type="Proteomes" id="UP000607653"/>
    </source>
</evidence>
<dbReference type="Proteomes" id="UP000607653">
    <property type="component" value="Unassembled WGS sequence"/>
</dbReference>
<evidence type="ECO:0000313" key="1">
    <source>
        <dbReference type="EMBL" id="DAD43277.1"/>
    </source>
</evidence>
<comment type="caution">
    <text evidence="1">The sequence shown here is derived from an EMBL/GenBank/DDBJ whole genome shotgun (WGS) entry which is preliminary data.</text>
</comment>
<reference evidence="1 2" key="1">
    <citation type="journal article" date="2020" name="Mol. Biol. Evol.">
        <title>Distinct Expression and Methylation Patterns for Genes with Different Fates following a Single Whole-Genome Duplication in Flowering Plants.</title>
        <authorList>
            <person name="Shi T."/>
            <person name="Rahmani R.S."/>
            <person name="Gugger P.F."/>
            <person name="Wang M."/>
            <person name="Li H."/>
            <person name="Zhang Y."/>
            <person name="Li Z."/>
            <person name="Wang Q."/>
            <person name="Van de Peer Y."/>
            <person name="Marchal K."/>
            <person name="Chen J."/>
        </authorList>
    </citation>
    <scope>NUCLEOTIDE SEQUENCE [LARGE SCALE GENOMIC DNA]</scope>
    <source>
        <tissue evidence="1">Leaf</tissue>
    </source>
</reference>
<organism evidence="1 2">
    <name type="scientific">Nelumbo nucifera</name>
    <name type="common">Sacred lotus</name>
    <dbReference type="NCBI Taxonomy" id="4432"/>
    <lineage>
        <taxon>Eukaryota</taxon>
        <taxon>Viridiplantae</taxon>
        <taxon>Streptophyta</taxon>
        <taxon>Embryophyta</taxon>
        <taxon>Tracheophyta</taxon>
        <taxon>Spermatophyta</taxon>
        <taxon>Magnoliopsida</taxon>
        <taxon>Proteales</taxon>
        <taxon>Nelumbonaceae</taxon>
        <taxon>Nelumbo</taxon>
    </lineage>
</organism>
<accession>A0A822ZEG2</accession>
<proteinExistence type="predicted"/>
<name>A0A822ZEG2_NELNU</name>
<protein>
    <submittedName>
        <fullName evidence="1">Uncharacterized protein</fullName>
    </submittedName>
</protein>
<sequence length="101" mass="11396">MGIKKFKFYFPFIFILGPLPSPDIFGKSLYTLYIGQNDFTSNLKSIGIAGVKEYLPQVVAQIAATVQVKAQKYHLGLTKVPKIRVYQCHLDASSHDQQQFT</sequence>
<dbReference type="AlphaFoldDB" id="A0A822ZEG2"/>
<keyword evidence="2" id="KW-1185">Reference proteome</keyword>
<dbReference type="EMBL" id="DUZY01000006">
    <property type="protein sequence ID" value="DAD43277.1"/>
    <property type="molecule type" value="Genomic_DNA"/>
</dbReference>